<evidence type="ECO:0000256" key="3">
    <source>
        <dbReference type="ARBA" id="ARBA00022737"/>
    </source>
</evidence>
<dbReference type="PANTHER" id="PTHR23270">
    <property type="entry name" value="PROGRAMMED CELL DEATH PROTEIN 11 PRE-RRNA PROCESSING PROTEIN RRP5"/>
    <property type="match status" value="1"/>
</dbReference>
<dbReference type="AlphaFoldDB" id="A0A1D1YEU2"/>
<sequence>RSSPNSSFVWIKYMAFVLSLADVQKARSIAERALRTINIREEDEKMNIWVAYFNLENEYGRPPEDAVKKLFQRALQYCDPKKLHLLLQGMYERTKQHMLAEELLEKMVKKFKKSCKVWLCCLQCFLKQGKDGVTVVSRALSSLPPNKRIKFISQAAIQEFKYGVPDRGRSMLEGLLREHPKRTDLWSIYLDQEIRLGDVEVTQAVFERATCLSLPPKKMKFLFKKYLEYEKSIGNEDMVEYVKRKALEYVEGPAGSTSPPTMPQTVLLGNGEQTRSIFPCWPFSLAPDQVTKTGAFKLSGWPDLSMPMFNTPQHCMPSQRFGVKKNKIASHPLRH</sequence>
<dbReference type="InterPro" id="IPR011990">
    <property type="entry name" value="TPR-like_helical_dom_sf"/>
</dbReference>
<gene>
    <name evidence="7" type="primary">Pdcd11_0</name>
    <name evidence="7" type="ORF">g.71371</name>
</gene>
<dbReference type="Pfam" id="PF23231">
    <property type="entry name" value="HAT_Syf1_CNRKL1_C"/>
    <property type="match status" value="1"/>
</dbReference>
<feature type="chain" id="PRO_5008900144" evidence="5">
    <location>
        <begin position="27"/>
        <end position="335"/>
    </location>
</feature>
<evidence type="ECO:0000256" key="4">
    <source>
        <dbReference type="ARBA" id="ARBA00023242"/>
    </source>
</evidence>
<protein>
    <submittedName>
        <fullName evidence="7">Protein RRP5</fullName>
    </submittedName>
</protein>
<reference evidence="7" key="1">
    <citation type="submission" date="2015-07" db="EMBL/GenBank/DDBJ databases">
        <title>Transcriptome Assembly of Anthurium amnicola.</title>
        <authorList>
            <person name="Suzuki J."/>
        </authorList>
    </citation>
    <scope>NUCLEOTIDE SEQUENCE</scope>
</reference>
<name>A0A1D1YEU2_9ARAE</name>
<dbReference type="InterPro" id="IPR045209">
    <property type="entry name" value="Rrp5"/>
</dbReference>
<evidence type="ECO:0000256" key="2">
    <source>
        <dbReference type="ARBA" id="ARBA00022552"/>
    </source>
</evidence>
<organism evidence="7">
    <name type="scientific">Anthurium amnicola</name>
    <dbReference type="NCBI Taxonomy" id="1678845"/>
    <lineage>
        <taxon>Eukaryota</taxon>
        <taxon>Viridiplantae</taxon>
        <taxon>Streptophyta</taxon>
        <taxon>Embryophyta</taxon>
        <taxon>Tracheophyta</taxon>
        <taxon>Spermatophyta</taxon>
        <taxon>Magnoliopsida</taxon>
        <taxon>Liliopsida</taxon>
        <taxon>Araceae</taxon>
        <taxon>Pothoideae</taxon>
        <taxon>Potheae</taxon>
        <taxon>Anthurium</taxon>
    </lineage>
</organism>
<evidence type="ECO:0000259" key="6">
    <source>
        <dbReference type="Pfam" id="PF23231"/>
    </source>
</evidence>
<feature type="signal peptide" evidence="5">
    <location>
        <begin position="1"/>
        <end position="26"/>
    </location>
</feature>
<keyword evidence="3" id="KW-0677">Repeat</keyword>
<keyword evidence="4" id="KW-0539">Nucleus</keyword>
<dbReference type="GO" id="GO:0003723">
    <property type="term" value="F:RNA binding"/>
    <property type="evidence" value="ECO:0007669"/>
    <property type="project" value="TreeGrafter"/>
</dbReference>
<dbReference type="SUPFAM" id="SSF48452">
    <property type="entry name" value="TPR-like"/>
    <property type="match status" value="1"/>
</dbReference>
<feature type="domain" description="Pre-mRNA-splicing factor Syf1/CRNKL1-like C-terminal HAT-repeats" evidence="6">
    <location>
        <begin position="5"/>
        <end position="247"/>
    </location>
</feature>
<keyword evidence="5" id="KW-0732">Signal</keyword>
<feature type="non-terminal residue" evidence="7">
    <location>
        <position position="1"/>
    </location>
</feature>
<keyword evidence="2" id="KW-0698">rRNA processing</keyword>
<dbReference type="GO" id="GO:0032040">
    <property type="term" value="C:small-subunit processome"/>
    <property type="evidence" value="ECO:0007669"/>
    <property type="project" value="TreeGrafter"/>
</dbReference>
<dbReference type="EMBL" id="GDJX01014768">
    <property type="protein sequence ID" value="JAT53168.1"/>
    <property type="molecule type" value="Transcribed_RNA"/>
</dbReference>
<dbReference type="InterPro" id="IPR003107">
    <property type="entry name" value="HAT"/>
</dbReference>
<dbReference type="SMART" id="SM00386">
    <property type="entry name" value="HAT"/>
    <property type="match status" value="5"/>
</dbReference>
<accession>A0A1D1YEU2</accession>
<proteinExistence type="predicted"/>
<evidence type="ECO:0000256" key="5">
    <source>
        <dbReference type="SAM" id="SignalP"/>
    </source>
</evidence>
<evidence type="ECO:0000256" key="1">
    <source>
        <dbReference type="ARBA" id="ARBA00004604"/>
    </source>
</evidence>
<dbReference type="FunFam" id="1.25.40.10:FF:000065">
    <property type="entry name" value="Programmed cell death 11"/>
    <property type="match status" value="1"/>
</dbReference>
<dbReference type="GO" id="GO:0006364">
    <property type="term" value="P:rRNA processing"/>
    <property type="evidence" value="ECO:0007669"/>
    <property type="project" value="UniProtKB-KW"/>
</dbReference>
<evidence type="ECO:0000313" key="7">
    <source>
        <dbReference type="EMBL" id="JAT53168.1"/>
    </source>
</evidence>
<dbReference type="PANTHER" id="PTHR23270:SF10">
    <property type="entry name" value="PROTEIN RRP5 HOMOLOG"/>
    <property type="match status" value="1"/>
</dbReference>
<dbReference type="InterPro" id="IPR055430">
    <property type="entry name" value="HAT_Syf1_CNRKL1_C"/>
</dbReference>
<dbReference type="Gene3D" id="1.25.40.10">
    <property type="entry name" value="Tetratricopeptide repeat domain"/>
    <property type="match status" value="2"/>
</dbReference>
<comment type="subcellular location">
    <subcellularLocation>
        <location evidence="1">Nucleus</location>
        <location evidence="1">Nucleolus</location>
    </subcellularLocation>
</comment>